<evidence type="ECO:0000313" key="2">
    <source>
        <dbReference type="EMBL" id="GAA4036401.1"/>
    </source>
</evidence>
<accession>A0ABP7U5D5</accession>
<feature type="transmembrane region" description="Helical" evidence="1">
    <location>
        <begin position="21"/>
        <end position="47"/>
    </location>
</feature>
<comment type="caution">
    <text evidence="2">The sequence shown here is derived from an EMBL/GenBank/DDBJ whole genome shotgun (WGS) entry which is preliminary data.</text>
</comment>
<protein>
    <submittedName>
        <fullName evidence="2">Uncharacterized protein</fullName>
    </submittedName>
</protein>
<proteinExistence type="predicted"/>
<keyword evidence="1" id="KW-0812">Transmembrane</keyword>
<reference evidence="3" key="1">
    <citation type="journal article" date="2019" name="Int. J. Syst. Evol. Microbiol.">
        <title>The Global Catalogue of Microorganisms (GCM) 10K type strain sequencing project: providing services to taxonomists for standard genome sequencing and annotation.</title>
        <authorList>
            <consortium name="The Broad Institute Genomics Platform"/>
            <consortium name="The Broad Institute Genome Sequencing Center for Infectious Disease"/>
            <person name="Wu L."/>
            <person name="Ma J."/>
        </authorList>
    </citation>
    <scope>NUCLEOTIDE SEQUENCE [LARGE SCALE GENOMIC DNA]</scope>
    <source>
        <strain evidence="3">JCM 17225</strain>
    </source>
</reference>
<keyword evidence="3" id="KW-1185">Reference proteome</keyword>
<name>A0ABP7U5D5_9BACT</name>
<dbReference type="EMBL" id="BAABDK010000017">
    <property type="protein sequence ID" value="GAA4036401.1"/>
    <property type="molecule type" value="Genomic_DNA"/>
</dbReference>
<keyword evidence="1" id="KW-1133">Transmembrane helix</keyword>
<feature type="transmembrane region" description="Helical" evidence="1">
    <location>
        <begin position="118"/>
        <end position="137"/>
    </location>
</feature>
<evidence type="ECO:0000313" key="3">
    <source>
        <dbReference type="Proteomes" id="UP001501469"/>
    </source>
</evidence>
<evidence type="ECO:0000256" key="1">
    <source>
        <dbReference type="SAM" id="Phobius"/>
    </source>
</evidence>
<feature type="transmembrane region" description="Helical" evidence="1">
    <location>
        <begin position="62"/>
        <end position="81"/>
    </location>
</feature>
<keyword evidence="1" id="KW-0472">Membrane</keyword>
<feature type="transmembrane region" description="Helical" evidence="1">
    <location>
        <begin position="93"/>
        <end position="112"/>
    </location>
</feature>
<organism evidence="2 3">
    <name type="scientific">Hymenobacter glaciei</name>
    <dbReference type="NCBI Taxonomy" id="877209"/>
    <lineage>
        <taxon>Bacteria</taxon>
        <taxon>Pseudomonadati</taxon>
        <taxon>Bacteroidota</taxon>
        <taxon>Cytophagia</taxon>
        <taxon>Cytophagales</taxon>
        <taxon>Hymenobacteraceae</taxon>
        <taxon>Hymenobacter</taxon>
    </lineage>
</organism>
<dbReference type="Proteomes" id="UP001501469">
    <property type="component" value="Unassembled WGS sequence"/>
</dbReference>
<sequence length="163" mass="17744">MSGLHRTPMKTLLSERLALHGLLAIFLSTTLFHVLVMVGVIPFALVWGSRLQDHSQMLRFEAVSLTITLLMLVVVGVRAGYVKIRIPPRVMTVFFGLMCLLFLVNTAGNLASNNPLEQLLFTPLTLLLALLSLRVALGSVRQSSRGAGREVGVNPDGQAARRG</sequence>
<gene>
    <name evidence="2" type="ORF">GCM10022409_21640</name>
</gene>